<gene>
    <name evidence="2" type="ORF">APZ42_028119</name>
</gene>
<comment type="caution">
    <text evidence="2">The sequence shown here is derived from an EMBL/GenBank/DDBJ whole genome shotgun (WGS) entry which is preliminary data.</text>
</comment>
<evidence type="ECO:0000256" key="1">
    <source>
        <dbReference type="SAM" id="SignalP"/>
    </source>
</evidence>
<protein>
    <recommendedName>
        <fullName evidence="4">Cuticle protein</fullName>
    </recommendedName>
</protein>
<keyword evidence="1" id="KW-0732">Signal</keyword>
<dbReference type="AlphaFoldDB" id="A0A164QUJ1"/>
<proteinExistence type="predicted"/>
<name>A0A164QUJ1_9CRUS</name>
<keyword evidence="3" id="KW-1185">Reference proteome</keyword>
<evidence type="ECO:0008006" key="4">
    <source>
        <dbReference type="Google" id="ProtNLM"/>
    </source>
</evidence>
<evidence type="ECO:0000313" key="3">
    <source>
        <dbReference type="Proteomes" id="UP000076858"/>
    </source>
</evidence>
<sequence length="105" mass="11483">MNSFVTLIVLSLSTLLLTQAAPPPAYGKSYGNTPALPPFGVAAKHPRYGAGYGGYGSNYGNNDYVTALRYENQVRESSGIETSYAYDVEGQKVQVARIDPYYKKY</sequence>
<accession>A0A164QUJ1</accession>
<organism evidence="2 3">
    <name type="scientific">Daphnia magna</name>
    <dbReference type="NCBI Taxonomy" id="35525"/>
    <lineage>
        <taxon>Eukaryota</taxon>
        <taxon>Metazoa</taxon>
        <taxon>Ecdysozoa</taxon>
        <taxon>Arthropoda</taxon>
        <taxon>Crustacea</taxon>
        <taxon>Branchiopoda</taxon>
        <taxon>Diplostraca</taxon>
        <taxon>Cladocera</taxon>
        <taxon>Anomopoda</taxon>
        <taxon>Daphniidae</taxon>
        <taxon>Daphnia</taxon>
    </lineage>
</organism>
<dbReference type="OrthoDB" id="6367400at2759"/>
<feature type="signal peptide" evidence="1">
    <location>
        <begin position="1"/>
        <end position="20"/>
    </location>
</feature>
<dbReference type="EMBL" id="LRGB01002371">
    <property type="protein sequence ID" value="KZS08071.1"/>
    <property type="molecule type" value="Genomic_DNA"/>
</dbReference>
<evidence type="ECO:0000313" key="2">
    <source>
        <dbReference type="EMBL" id="KZS08071.1"/>
    </source>
</evidence>
<dbReference type="Proteomes" id="UP000076858">
    <property type="component" value="Unassembled WGS sequence"/>
</dbReference>
<feature type="chain" id="PRO_5007852663" description="Cuticle protein" evidence="1">
    <location>
        <begin position="21"/>
        <end position="105"/>
    </location>
</feature>
<reference evidence="2 3" key="1">
    <citation type="submission" date="2016-03" db="EMBL/GenBank/DDBJ databases">
        <title>EvidentialGene: Evidence-directed Construction of Genes on Genomes.</title>
        <authorList>
            <person name="Gilbert D.G."/>
            <person name="Choi J.-H."/>
            <person name="Mockaitis K."/>
            <person name="Colbourne J."/>
            <person name="Pfrender M."/>
        </authorList>
    </citation>
    <scope>NUCLEOTIDE SEQUENCE [LARGE SCALE GENOMIC DNA]</scope>
    <source>
        <strain evidence="2 3">Xinb3</strain>
        <tissue evidence="2">Complete organism</tissue>
    </source>
</reference>